<keyword evidence="12 16" id="KW-0472">Membrane</keyword>
<dbReference type="InterPro" id="IPR004358">
    <property type="entry name" value="Sig_transdc_His_kin-like_C"/>
</dbReference>
<sequence length="1175" mass="128051">MRVAIREQLCALVVFAILVALMILSIPTWVYVHGFTSDVQSNQLALTASLKSSRISSELELVQTSAITISSRLLLQQSLLDFYAGNTSESNWYIAKRDIESALNVSLLTGLLQARIYSRNITGNPNGLVNVTGTDIGTIRMPYDGPDGNPIFMGDSANGYPPELYPNITYHDLQRNSTRLTSEIAWAAEAFPGVRIAANGGLLLGPLAINDTFALMSISTPIRSRQLDDFVLGYITIVFSADTLLTIRDSREGMGSTGVLLLVGSTNRSNRFGTDNPVSNNTYEPEREKFRDTQVRFLLAPLPLPGQANRHSRRTIDGRDDIPFAVSSYPAVFDSLTRRINTVNNASADLSTHNEQNVPVAVGFARTNTPLVNWTVVVEQAKSETDAPISTLRNIILGCVFGTAGLAILLIFPCAHLSVQPIRRLKYATEKTVAPPGYEDGAFDDYDDETPGSGAISARSQRSKRDGMVAAFYKMIGYKPKEASPSEHDRESARRTFKIPSKVEDRKHFITDELTELTETFNEMSEELVKQYTSLDAKVAERTRELEISKKAAEAANESKTLFIANISHELKTPLNGILGMCAICMEETDVGRIKQSLKTLYKSGDLLLHLLEDLLSFSKNQIGQQLSLEEREFRLAEIRTQVLSIFDKQVREGHISLSVDFLNSDALEAATGGSERPSLDTQLPALGPHGTGRLKDMCLWGDQHRILQVIINLVSNSVKFTPAGGKVHVRIKCIGEVETPTENESRTSSFSRDSKRLGRSRHRLTSSSIHSGSSKGASTTSKVDFKGTALAINPAEPKVTPHIHVRERSPTPPPPGARAYMFEFEVEDTGPGIAENMQQRVFEPFVQGDLGLSKKFGGTGLGLSICHQLATLMGGSISLTSTVGVGTTFTMRIPLKYVRDRASSTASSSVKSRPPSVDALDGHADNSQRLPLVATKSSSSETASSSNTTGPQTTRLVGLRQPFFPADPTPQAPRNTKGTLAAINKAMANKSGSGKLRVLVADDNSTNIEVVSKMLKLEDVYDVTIAKDGQEAYDLVKANMAVNLPFDVIFMDIQMPNLDGLQSTKLIRKMGYTAPIVALTAFSEESNVKECMDSGMDEFLSKPIRRPALKQVLKKFATIPEEPETASLTRKTTPEDGARADPGDPEKPMSGYVNGSNGEVKPPNDPEKANGSAL</sequence>
<feature type="compositionally biased region" description="Low complexity" evidence="15">
    <location>
        <begin position="767"/>
        <end position="782"/>
    </location>
</feature>
<evidence type="ECO:0000259" key="17">
    <source>
        <dbReference type="PROSITE" id="PS50109"/>
    </source>
</evidence>
<evidence type="ECO:0000256" key="5">
    <source>
        <dbReference type="ARBA" id="ARBA00022679"/>
    </source>
</evidence>
<dbReference type="PANTHER" id="PTHR43719:SF34">
    <property type="entry name" value="TWO-COMPONENT SYSTEM PROTEIN B"/>
    <property type="match status" value="1"/>
</dbReference>
<keyword evidence="5" id="KW-0808">Transferase</keyword>
<dbReference type="InterPro" id="IPR036890">
    <property type="entry name" value="HATPase_C_sf"/>
</dbReference>
<evidence type="ECO:0000256" key="11">
    <source>
        <dbReference type="ARBA" id="ARBA00023012"/>
    </source>
</evidence>
<dbReference type="InterPro" id="IPR036097">
    <property type="entry name" value="HisK_dim/P_sf"/>
</dbReference>
<feature type="region of interest" description="Disordered" evidence="15">
    <location>
        <begin position="1121"/>
        <end position="1175"/>
    </location>
</feature>
<dbReference type="CDD" id="cd16922">
    <property type="entry name" value="HATPase_EvgS-ArcB-TorS-like"/>
    <property type="match status" value="1"/>
</dbReference>
<feature type="compositionally biased region" description="Acidic residues" evidence="15">
    <location>
        <begin position="441"/>
        <end position="450"/>
    </location>
</feature>
<gene>
    <name evidence="19" type="ORF">B0T11DRAFT_18552</name>
</gene>
<dbReference type="FunFam" id="3.40.50.2300:FF:000289">
    <property type="entry name" value="Osmosensing histidine protein kinase SLN1"/>
    <property type="match status" value="1"/>
</dbReference>
<dbReference type="SUPFAM" id="SSF47384">
    <property type="entry name" value="Homodimeric domain of signal transducing histidine kinase"/>
    <property type="match status" value="1"/>
</dbReference>
<evidence type="ECO:0000256" key="12">
    <source>
        <dbReference type="ARBA" id="ARBA00023136"/>
    </source>
</evidence>
<dbReference type="Pfam" id="PF00512">
    <property type="entry name" value="HisKA"/>
    <property type="match status" value="1"/>
</dbReference>
<dbReference type="GO" id="GO:0000155">
    <property type="term" value="F:phosphorelay sensor kinase activity"/>
    <property type="evidence" value="ECO:0007669"/>
    <property type="project" value="InterPro"/>
</dbReference>
<feature type="region of interest" description="Disordered" evidence="15">
    <location>
        <begin position="740"/>
        <end position="782"/>
    </location>
</feature>
<proteinExistence type="predicted"/>
<dbReference type="Pfam" id="PF00072">
    <property type="entry name" value="Response_reg"/>
    <property type="match status" value="1"/>
</dbReference>
<dbReference type="InterPro" id="IPR003661">
    <property type="entry name" value="HisK_dim/P_dom"/>
</dbReference>
<evidence type="ECO:0000256" key="10">
    <source>
        <dbReference type="ARBA" id="ARBA00022989"/>
    </source>
</evidence>
<evidence type="ECO:0000313" key="19">
    <source>
        <dbReference type="EMBL" id="KAH7376252.1"/>
    </source>
</evidence>
<dbReference type="GO" id="GO:0007234">
    <property type="term" value="P:osmosensory signaling via phosphorelay pathway"/>
    <property type="evidence" value="ECO:0007669"/>
    <property type="project" value="UniProtKB-ARBA"/>
</dbReference>
<dbReference type="CDD" id="cd17546">
    <property type="entry name" value="REC_hyHK_CKI1_RcsC-like"/>
    <property type="match status" value="1"/>
</dbReference>
<feature type="compositionally biased region" description="Low complexity" evidence="15">
    <location>
        <begin position="904"/>
        <end position="918"/>
    </location>
</feature>
<dbReference type="SUPFAM" id="SSF52172">
    <property type="entry name" value="CheY-like"/>
    <property type="match status" value="1"/>
</dbReference>
<dbReference type="PROSITE" id="PS50109">
    <property type="entry name" value="HIS_KIN"/>
    <property type="match status" value="1"/>
</dbReference>
<feature type="region of interest" description="Disordered" evidence="15">
    <location>
        <begin position="903"/>
        <end position="957"/>
    </location>
</feature>
<feature type="domain" description="Histidine kinase" evidence="17">
    <location>
        <begin position="566"/>
        <end position="898"/>
    </location>
</feature>
<dbReference type="InterPro" id="IPR011006">
    <property type="entry name" value="CheY-like_superfamily"/>
</dbReference>
<keyword evidence="20" id="KW-1185">Reference proteome</keyword>
<reference evidence="19" key="1">
    <citation type="journal article" date="2021" name="Nat. Commun.">
        <title>Genetic determinants of endophytism in the Arabidopsis root mycobiome.</title>
        <authorList>
            <person name="Mesny F."/>
            <person name="Miyauchi S."/>
            <person name="Thiergart T."/>
            <person name="Pickel B."/>
            <person name="Atanasova L."/>
            <person name="Karlsson M."/>
            <person name="Huettel B."/>
            <person name="Barry K.W."/>
            <person name="Haridas S."/>
            <person name="Chen C."/>
            <person name="Bauer D."/>
            <person name="Andreopoulos W."/>
            <person name="Pangilinan J."/>
            <person name="LaButti K."/>
            <person name="Riley R."/>
            <person name="Lipzen A."/>
            <person name="Clum A."/>
            <person name="Drula E."/>
            <person name="Henrissat B."/>
            <person name="Kohler A."/>
            <person name="Grigoriev I.V."/>
            <person name="Martin F.M."/>
            <person name="Hacquard S."/>
        </authorList>
    </citation>
    <scope>NUCLEOTIDE SEQUENCE</scope>
    <source>
        <strain evidence="19">MPI-CAGE-AT-0016</strain>
    </source>
</reference>
<evidence type="ECO:0000256" key="13">
    <source>
        <dbReference type="ARBA" id="ARBA00023180"/>
    </source>
</evidence>
<comment type="catalytic activity">
    <reaction evidence="1">
        <text>ATP + protein L-histidine = ADP + protein N-phospho-L-histidine.</text>
        <dbReference type="EC" id="2.7.13.3"/>
    </reaction>
</comment>
<dbReference type="Gene3D" id="3.30.565.10">
    <property type="entry name" value="Histidine kinase-like ATPase, C-terminal domain"/>
    <property type="match status" value="1"/>
</dbReference>
<dbReference type="InterPro" id="IPR005467">
    <property type="entry name" value="His_kinase_dom"/>
</dbReference>
<dbReference type="Gene3D" id="1.10.287.130">
    <property type="match status" value="1"/>
</dbReference>
<evidence type="ECO:0000256" key="16">
    <source>
        <dbReference type="SAM" id="Phobius"/>
    </source>
</evidence>
<dbReference type="OrthoDB" id="60033at2759"/>
<comment type="subcellular location">
    <subcellularLocation>
        <location evidence="2">Membrane</location>
    </subcellularLocation>
</comment>
<evidence type="ECO:0000259" key="18">
    <source>
        <dbReference type="PROSITE" id="PS50110"/>
    </source>
</evidence>
<keyword evidence="9" id="KW-0067">ATP-binding</keyword>
<dbReference type="SMART" id="SM00448">
    <property type="entry name" value="REC"/>
    <property type="match status" value="1"/>
</dbReference>
<keyword evidence="10 16" id="KW-1133">Transmembrane helix</keyword>
<dbReference type="GO" id="GO:0005886">
    <property type="term" value="C:plasma membrane"/>
    <property type="evidence" value="ECO:0007669"/>
    <property type="project" value="UniProtKB-ARBA"/>
</dbReference>
<evidence type="ECO:0000256" key="3">
    <source>
        <dbReference type="ARBA" id="ARBA00012438"/>
    </source>
</evidence>
<feature type="modified residue" description="4-aspartylphosphate" evidence="14">
    <location>
        <position position="1053"/>
    </location>
</feature>
<dbReference type="PRINTS" id="PR00344">
    <property type="entry name" value="BCTRLSENSOR"/>
</dbReference>
<dbReference type="FunFam" id="1.10.287.130:FF:000004">
    <property type="entry name" value="Ethylene receptor 1"/>
    <property type="match status" value="1"/>
</dbReference>
<evidence type="ECO:0000256" key="6">
    <source>
        <dbReference type="ARBA" id="ARBA00022692"/>
    </source>
</evidence>
<evidence type="ECO:0000256" key="14">
    <source>
        <dbReference type="PROSITE-ProRule" id="PRU00169"/>
    </source>
</evidence>
<evidence type="ECO:0000256" key="4">
    <source>
        <dbReference type="ARBA" id="ARBA00022553"/>
    </source>
</evidence>
<dbReference type="SMART" id="SM00388">
    <property type="entry name" value="HisKA"/>
    <property type="match status" value="1"/>
</dbReference>
<protein>
    <recommendedName>
        <fullName evidence="3">histidine kinase</fullName>
        <ecNumber evidence="3">2.7.13.3</ecNumber>
    </recommendedName>
</protein>
<dbReference type="GO" id="GO:0005524">
    <property type="term" value="F:ATP binding"/>
    <property type="evidence" value="ECO:0007669"/>
    <property type="project" value="UniProtKB-KW"/>
</dbReference>
<dbReference type="EC" id="2.7.13.3" evidence="3"/>
<dbReference type="EMBL" id="JAGPXD010000001">
    <property type="protein sequence ID" value="KAH7376252.1"/>
    <property type="molecule type" value="Genomic_DNA"/>
</dbReference>
<dbReference type="PROSITE" id="PS50110">
    <property type="entry name" value="RESPONSE_REGULATORY"/>
    <property type="match status" value="1"/>
</dbReference>
<keyword evidence="7" id="KW-0547">Nucleotide-binding</keyword>
<evidence type="ECO:0000256" key="9">
    <source>
        <dbReference type="ARBA" id="ARBA00022840"/>
    </source>
</evidence>
<dbReference type="CDD" id="cd00082">
    <property type="entry name" value="HisKA"/>
    <property type="match status" value="1"/>
</dbReference>
<organism evidence="19 20">
    <name type="scientific">Plectosphaerella cucumerina</name>
    <dbReference type="NCBI Taxonomy" id="40658"/>
    <lineage>
        <taxon>Eukaryota</taxon>
        <taxon>Fungi</taxon>
        <taxon>Dikarya</taxon>
        <taxon>Ascomycota</taxon>
        <taxon>Pezizomycotina</taxon>
        <taxon>Sordariomycetes</taxon>
        <taxon>Hypocreomycetidae</taxon>
        <taxon>Glomerellales</taxon>
        <taxon>Plectosphaerellaceae</taxon>
        <taxon>Plectosphaerella</taxon>
    </lineage>
</organism>
<dbReference type="AlphaFoldDB" id="A0A8K0TTB2"/>
<keyword evidence="13" id="KW-0325">Glycoprotein</keyword>
<evidence type="ECO:0000256" key="2">
    <source>
        <dbReference type="ARBA" id="ARBA00004370"/>
    </source>
</evidence>
<feature type="compositionally biased region" description="Low complexity" evidence="15">
    <location>
        <begin position="936"/>
        <end position="950"/>
    </location>
</feature>
<dbReference type="Gene3D" id="3.40.50.2300">
    <property type="match status" value="1"/>
</dbReference>
<evidence type="ECO:0000256" key="1">
    <source>
        <dbReference type="ARBA" id="ARBA00000085"/>
    </source>
</evidence>
<evidence type="ECO:0000256" key="7">
    <source>
        <dbReference type="ARBA" id="ARBA00022741"/>
    </source>
</evidence>
<keyword evidence="4 14" id="KW-0597">Phosphoprotein</keyword>
<keyword evidence="8 19" id="KW-0418">Kinase</keyword>
<feature type="region of interest" description="Disordered" evidence="15">
    <location>
        <begin position="438"/>
        <end position="462"/>
    </location>
</feature>
<dbReference type="SMART" id="SM00387">
    <property type="entry name" value="HATPase_c"/>
    <property type="match status" value="1"/>
</dbReference>
<comment type="caution">
    <text evidence="19">The sequence shown here is derived from an EMBL/GenBank/DDBJ whole genome shotgun (WGS) entry which is preliminary data.</text>
</comment>
<accession>A0A8K0TTB2</accession>
<dbReference type="Proteomes" id="UP000813385">
    <property type="component" value="Unassembled WGS sequence"/>
</dbReference>
<feature type="compositionally biased region" description="Basic and acidic residues" evidence="15">
    <location>
        <begin position="1133"/>
        <end position="1148"/>
    </location>
</feature>
<keyword evidence="11" id="KW-0902">Two-component regulatory system</keyword>
<feature type="domain" description="Response regulatory" evidence="18">
    <location>
        <begin position="998"/>
        <end position="1118"/>
    </location>
</feature>
<feature type="compositionally biased region" description="Polar residues" evidence="15">
    <location>
        <begin position="741"/>
        <end position="752"/>
    </location>
</feature>
<dbReference type="SUPFAM" id="SSF55874">
    <property type="entry name" value="ATPase domain of HSP90 chaperone/DNA topoisomerase II/histidine kinase"/>
    <property type="match status" value="1"/>
</dbReference>
<feature type="transmembrane region" description="Helical" evidence="16">
    <location>
        <begin position="12"/>
        <end position="32"/>
    </location>
</feature>
<evidence type="ECO:0000256" key="8">
    <source>
        <dbReference type="ARBA" id="ARBA00022777"/>
    </source>
</evidence>
<keyword evidence="6 16" id="KW-0812">Transmembrane</keyword>
<dbReference type="PANTHER" id="PTHR43719">
    <property type="entry name" value="TWO-COMPONENT HISTIDINE KINASE"/>
    <property type="match status" value="1"/>
</dbReference>
<dbReference type="InterPro" id="IPR003594">
    <property type="entry name" value="HATPase_dom"/>
</dbReference>
<dbReference type="InterPro" id="IPR050956">
    <property type="entry name" value="2C_system_His_kinase"/>
</dbReference>
<dbReference type="Pfam" id="PF02518">
    <property type="entry name" value="HATPase_c"/>
    <property type="match status" value="1"/>
</dbReference>
<dbReference type="InterPro" id="IPR001789">
    <property type="entry name" value="Sig_transdc_resp-reg_receiver"/>
</dbReference>
<evidence type="ECO:0000256" key="15">
    <source>
        <dbReference type="SAM" id="MobiDB-lite"/>
    </source>
</evidence>
<evidence type="ECO:0000313" key="20">
    <source>
        <dbReference type="Proteomes" id="UP000813385"/>
    </source>
</evidence>
<name>A0A8K0TTB2_9PEZI</name>